<evidence type="ECO:0000256" key="3">
    <source>
        <dbReference type="ARBA" id="ARBA00023125"/>
    </source>
</evidence>
<organism evidence="9 10">
    <name type="scientific">Oopsacas minuta</name>
    <dbReference type="NCBI Taxonomy" id="111878"/>
    <lineage>
        <taxon>Eukaryota</taxon>
        <taxon>Metazoa</taxon>
        <taxon>Porifera</taxon>
        <taxon>Hexactinellida</taxon>
        <taxon>Hexasterophora</taxon>
        <taxon>Lyssacinosida</taxon>
        <taxon>Leucopsacidae</taxon>
        <taxon>Oopsacas</taxon>
    </lineage>
</organism>
<dbReference type="Pfam" id="PF02045">
    <property type="entry name" value="CBFB_NFYA"/>
    <property type="match status" value="1"/>
</dbReference>
<comment type="subcellular location">
    <subcellularLocation>
        <location evidence="1 7">Nucleus</location>
    </subcellularLocation>
</comment>
<comment type="function">
    <text evidence="7">Component of the sequence-specific heterotrimeric transcription factor (NF-Y) which specifically recognizes a 5'-CCAAT-3' box motif found in the promoters of its target genes.</text>
</comment>
<evidence type="ECO:0000256" key="5">
    <source>
        <dbReference type="ARBA" id="ARBA00023163"/>
    </source>
</evidence>
<evidence type="ECO:0000256" key="4">
    <source>
        <dbReference type="ARBA" id="ARBA00023159"/>
    </source>
</evidence>
<comment type="caution">
    <text evidence="9">The sequence shown here is derived from an EMBL/GenBank/DDBJ whole genome shotgun (WGS) entry which is preliminary data.</text>
</comment>
<dbReference type="EMBL" id="JAKMXF010000011">
    <property type="protein sequence ID" value="KAI6661554.1"/>
    <property type="molecule type" value="Genomic_DNA"/>
</dbReference>
<reference evidence="9 10" key="1">
    <citation type="journal article" date="2023" name="BMC Biol.">
        <title>The compact genome of the sponge Oopsacas minuta (Hexactinellida) is lacking key metazoan core genes.</title>
        <authorList>
            <person name="Santini S."/>
            <person name="Schenkelaars Q."/>
            <person name="Jourda C."/>
            <person name="Duchesne M."/>
            <person name="Belahbib H."/>
            <person name="Rocher C."/>
            <person name="Selva M."/>
            <person name="Riesgo A."/>
            <person name="Vervoort M."/>
            <person name="Leys S.P."/>
            <person name="Kodjabachian L."/>
            <person name="Le Bivic A."/>
            <person name="Borchiellini C."/>
            <person name="Claverie J.M."/>
            <person name="Renard E."/>
        </authorList>
    </citation>
    <scope>NUCLEOTIDE SEQUENCE [LARGE SCALE GENOMIC DNA]</scope>
    <source>
        <strain evidence="9">SPO-2</strain>
    </source>
</reference>
<dbReference type="PRINTS" id="PR00616">
    <property type="entry name" value="CCAATSUBUNTB"/>
</dbReference>
<evidence type="ECO:0000256" key="8">
    <source>
        <dbReference type="SAM" id="MobiDB-lite"/>
    </source>
</evidence>
<dbReference type="PANTHER" id="PTHR12632">
    <property type="entry name" value="TRANSCRIPTION FACTOR NF-Y ALPHA-RELATED"/>
    <property type="match status" value="1"/>
</dbReference>
<keyword evidence="10" id="KW-1185">Reference proteome</keyword>
<keyword evidence="6 7" id="KW-0539">Nucleus</keyword>
<dbReference type="Proteomes" id="UP001165289">
    <property type="component" value="Unassembled WGS sequence"/>
</dbReference>
<feature type="region of interest" description="Disordered" evidence="8">
    <location>
        <begin position="173"/>
        <end position="252"/>
    </location>
</feature>
<feature type="compositionally biased region" description="Basic and acidic residues" evidence="8">
    <location>
        <begin position="223"/>
        <end position="252"/>
    </location>
</feature>
<gene>
    <name evidence="9" type="ORF">LOD99_13427</name>
</gene>
<accession>A0AAV7KNC9</accession>
<keyword evidence="5 7" id="KW-0804">Transcription</keyword>
<evidence type="ECO:0000313" key="9">
    <source>
        <dbReference type="EMBL" id="KAI6661554.1"/>
    </source>
</evidence>
<keyword evidence="3 7" id="KW-0238">DNA-binding</keyword>
<feature type="compositionally biased region" description="Low complexity" evidence="8">
    <location>
        <begin position="179"/>
        <end position="206"/>
    </location>
</feature>
<keyword evidence="4" id="KW-0010">Activator</keyword>
<name>A0AAV7KNC9_9METZ</name>
<dbReference type="SMART" id="SM00521">
    <property type="entry name" value="CBF"/>
    <property type="match status" value="1"/>
</dbReference>
<evidence type="ECO:0000256" key="7">
    <source>
        <dbReference type="RuleBase" id="RU367155"/>
    </source>
</evidence>
<dbReference type="GO" id="GO:0016602">
    <property type="term" value="C:CCAAT-binding factor complex"/>
    <property type="evidence" value="ECO:0007669"/>
    <property type="project" value="InterPro"/>
</dbReference>
<dbReference type="AlphaFoldDB" id="A0AAV7KNC9"/>
<comment type="similarity">
    <text evidence="7">Belongs to the NFYA/HAP2 subunit family.</text>
</comment>
<comment type="subunit">
    <text evidence="7">Heterotrimer.</text>
</comment>
<dbReference type="Gene3D" id="6.10.250.2430">
    <property type="match status" value="1"/>
</dbReference>
<dbReference type="InterPro" id="IPR018362">
    <property type="entry name" value="CCAAT-binding_factor_CS"/>
</dbReference>
<evidence type="ECO:0000256" key="2">
    <source>
        <dbReference type="ARBA" id="ARBA00023015"/>
    </source>
</evidence>
<dbReference type="GO" id="GO:0003677">
    <property type="term" value="F:DNA binding"/>
    <property type="evidence" value="ECO:0007669"/>
    <property type="project" value="UniProtKB-KW"/>
</dbReference>
<feature type="region of interest" description="Disordered" evidence="8">
    <location>
        <begin position="1"/>
        <end position="20"/>
    </location>
</feature>
<dbReference type="PROSITE" id="PS00686">
    <property type="entry name" value="NFYA_HAP2_1"/>
    <property type="match status" value="1"/>
</dbReference>
<evidence type="ECO:0000313" key="10">
    <source>
        <dbReference type="Proteomes" id="UP001165289"/>
    </source>
</evidence>
<evidence type="ECO:0000256" key="1">
    <source>
        <dbReference type="ARBA" id="ARBA00004123"/>
    </source>
</evidence>
<sequence>MSDSANNQENEEYEPCFNNFDTCRQNGEDLTFETQTEENNSQIEPITNGQTPSDEINDEQMFPDNANITLTATQDLIILLQSLYQSQAALALLNDSLSLQQNPDTLAQLTQTLINTFGEDIMEEEPLYVNAKQYNRILKRREARAKLEAEGRIPKQRQKFLYESRHLHALRRVRGEGGRFSSGSTTRSEQETSSNSPTNSTDSSTECFPVNNNGINLRSKRCRISEPDPSELERSHKIAKGKNCEHNKKLSK</sequence>
<protein>
    <recommendedName>
        <fullName evidence="7">Nuclear transcription factor Y subunit</fullName>
    </recommendedName>
</protein>
<dbReference type="InterPro" id="IPR001289">
    <property type="entry name" value="NFYA"/>
</dbReference>
<keyword evidence="2 7" id="KW-0805">Transcription regulation</keyword>
<dbReference type="GO" id="GO:0003700">
    <property type="term" value="F:DNA-binding transcription factor activity"/>
    <property type="evidence" value="ECO:0007669"/>
    <property type="project" value="UniProtKB-UniRule"/>
</dbReference>
<evidence type="ECO:0000256" key="6">
    <source>
        <dbReference type="ARBA" id="ARBA00023242"/>
    </source>
</evidence>
<proteinExistence type="inferred from homology"/>
<dbReference type="PROSITE" id="PS51152">
    <property type="entry name" value="NFYA_HAP2_2"/>
    <property type="match status" value="1"/>
</dbReference>